<evidence type="ECO:0000313" key="2">
    <source>
        <dbReference type="Proteomes" id="UP000240880"/>
    </source>
</evidence>
<gene>
    <name evidence="1" type="ORF">B9Q01_09980</name>
</gene>
<sequence>MYYFKKRSRKLTTSCALKNETKVKPKRAMERDVPKLLILPQRTFLGLMLHCVKSLKSSPTHTISTPLKSPRFTCSLYIAIFTRKGFSKTPIS</sequence>
<evidence type="ECO:0000313" key="1">
    <source>
        <dbReference type="EMBL" id="PSN81821.1"/>
    </source>
</evidence>
<name>A0A2R6A615_9ARCH</name>
<comment type="caution">
    <text evidence="1">The sequence shown here is derived from an EMBL/GenBank/DDBJ whole genome shotgun (WGS) entry which is preliminary data.</text>
</comment>
<reference evidence="1 2" key="1">
    <citation type="submission" date="2017-04" db="EMBL/GenBank/DDBJ databases">
        <title>Novel microbial lineages endemic to geothermal iron-oxide mats fill important gaps in the evolutionary history of Archaea.</title>
        <authorList>
            <person name="Jay Z.J."/>
            <person name="Beam J.P."/>
            <person name="Dlakic M."/>
            <person name="Rusch D.B."/>
            <person name="Kozubal M.A."/>
            <person name="Inskeep W.P."/>
        </authorList>
    </citation>
    <scope>NUCLEOTIDE SEQUENCE [LARGE SCALE GENOMIC DNA]</scope>
    <source>
        <strain evidence="1">OSP_D</strain>
    </source>
</reference>
<organism evidence="1 2">
    <name type="scientific">Candidatus Marsarchaeota G1 archaeon OSP_D</name>
    <dbReference type="NCBI Taxonomy" id="1978155"/>
    <lineage>
        <taxon>Archaea</taxon>
        <taxon>Candidatus Marsarchaeota</taxon>
        <taxon>Candidatus Marsarchaeota group 1</taxon>
    </lineage>
</organism>
<dbReference type="Proteomes" id="UP000240880">
    <property type="component" value="Unassembled WGS sequence"/>
</dbReference>
<dbReference type="EMBL" id="NEXC01000143">
    <property type="protein sequence ID" value="PSN81821.1"/>
    <property type="molecule type" value="Genomic_DNA"/>
</dbReference>
<accession>A0A2R6A615</accession>
<dbReference type="AlphaFoldDB" id="A0A2R6A615"/>
<proteinExistence type="predicted"/>
<protein>
    <submittedName>
        <fullName evidence="1">Uncharacterized protein</fullName>
    </submittedName>
</protein>